<evidence type="ECO:0000256" key="7">
    <source>
        <dbReference type="ARBA" id="ARBA00022801"/>
    </source>
</evidence>
<reference evidence="20 21" key="1">
    <citation type="submission" date="2019-04" db="EMBL/GenBank/DDBJ databases">
        <title>Friends and foes A comparative genomics studyof 23 Aspergillus species from section Flavi.</title>
        <authorList>
            <consortium name="DOE Joint Genome Institute"/>
            <person name="Kjaerbolling I."/>
            <person name="Vesth T."/>
            <person name="Frisvad J.C."/>
            <person name="Nybo J.L."/>
            <person name="Theobald S."/>
            <person name="Kildgaard S."/>
            <person name="Isbrandt T."/>
            <person name="Kuo A."/>
            <person name="Sato A."/>
            <person name="Lyhne E.K."/>
            <person name="Kogle M.E."/>
            <person name="Wiebenga A."/>
            <person name="Kun R.S."/>
            <person name="Lubbers R.J."/>
            <person name="Makela M.R."/>
            <person name="Barry K."/>
            <person name="Chovatia M."/>
            <person name="Clum A."/>
            <person name="Daum C."/>
            <person name="Haridas S."/>
            <person name="He G."/>
            <person name="LaButti K."/>
            <person name="Lipzen A."/>
            <person name="Mondo S."/>
            <person name="Riley R."/>
            <person name="Salamov A."/>
            <person name="Simmons B.A."/>
            <person name="Magnuson J.K."/>
            <person name="Henrissat B."/>
            <person name="Mortensen U.H."/>
            <person name="Larsen T.O."/>
            <person name="Devries R.P."/>
            <person name="Grigoriev I.V."/>
            <person name="Machida M."/>
            <person name="Baker S.E."/>
            <person name="Andersen M.R."/>
        </authorList>
    </citation>
    <scope>NUCLEOTIDE SEQUENCE [LARGE SCALE GENOMIC DNA]</scope>
    <source>
        <strain evidence="20 21">IBT 29228</strain>
    </source>
</reference>
<keyword evidence="4" id="KW-0479">Metal-binding</keyword>
<dbReference type="InterPro" id="IPR036389">
    <property type="entry name" value="RNase_III_sf"/>
</dbReference>
<comment type="similarity">
    <text evidence="15">Belongs to the helicase family. Dicer subfamily.</text>
</comment>
<dbReference type="InterPro" id="IPR001650">
    <property type="entry name" value="Helicase_C-like"/>
</dbReference>
<dbReference type="PROSITE" id="PS51192">
    <property type="entry name" value="HELICASE_ATP_BIND_1"/>
    <property type="match status" value="1"/>
</dbReference>
<dbReference type="GO" id="GO:0046872">
    <property type="term" value="F:metal ion binding"/>
    <property type="evidence" value="ECO:0007669"/>
    <property type="project" value="UniProtKB-KW"/>
</dbReference>
<feature type="domain" description="RNase III" evidence="16">
    <location>
        <begin position="1087"/>
        <end position="1270"/>
    </location>
</feature>
<feature type="domain" description="Dicer dsRNA-binding fold" evidence="19">
    <location>
        <begin position="556"/>
        <end position="650"/>
    </location>
</feature>
<dbReference type="Gene3D" id="3.40.50.300">
    <property type="entry name" value="P-loop containing nucleotide triphosphate hydrolases"/>
    <property type="match status" value="2"/>
</dbReference>
<dbReference type="Pfam" id="PF00271">
    <property type="entry name" value="Helicase_C"/>
    <property type="match status" value="1"/>
</dbReference>
<evidence type="ECO:0000256" key="8">
    <source>
        <dbReference type="ARBA" id="ARBA00022806"/>
    </source>
</evidence>
<dbReference type="SMART" id="SM00487">
    <property type="entry name" value="DEXDc"/>
    <property type="match status" value="1"/>
</dbReference>
<keyword evidence="6" id="KW-0547">Nucleotide-binding</keyword>
<dbReference type="PROSITE" id="PS50142">
    <property type="entry name" value="RNASE_3_2"/>
    <property type="match status" value="2"/>
</dbReference>
<dbReference type="Gene3D" id="1.10.1520.10">
    <property type="entry name" value="Ribonuclease III domain"/>
    <property type="match status" value="2"/>
</dbReference>
<feature type="domain" description="RNase III" evidence="16">
    <location>
        <begin position="907"/>
        <end position="1047"/>
    </location>
</feature>
<dbReference type="InterPro" id="IPR027417">
    <property type="entry name" value="P-loop_NTPase"/>
</dbReference>
<evidence type="ECO:0000256" key="14">
    <source>
        <dbReference type="ARBA" id="ARBA00025403"/>
    </source>
</evidence>
<dbReference type="GO" id="GO:0005737">
    <property type="term" value="C:cytoplasm"/>
    <property type="evidence" value="ECO:0007669"/>
    <property type="project" value="TreeGrafter"/>
</dbReference>
<evidence type="ECO:0000256" key="9">
    <source>
        <dbReference type="ARBA" id="ARBA00022840"/>
    </source>
</evidence>
<dbReference type="FunFam" id="3.40.50.300:FF:001669">
    <property type="entry name" value="Dicer-like protein 1"/>
    <property type="match status" value="1"/>
</dbReference>
<keyword evidence="3" id="KW-0930">Antiviral protein</keyword>
<organism evidence="20 21">
    <name type="scientific">Aspergillus bertholletiae</name>
    <dbReference type="NCBI Taxonomy" id="1226010"/>
    <lineage>
        <taxon>Eukaryota</taxon>
        <taxon>Fungi</taxon>
        <taxon>Dikarya</taxon>
        <taxon>Ascomycota</taxon>
        <taxon>Pezizomycotina</taxon>
        <taxon>Eurotiomycetes</taxon>
        <taxon>Eurotiomycetidae</taxon>
        <taxon>Eurotiales</taxon>
        <taxon>Aspergillaceae</taxon>
        <taxon>Aspergillus</taxon>
        <taxon>Aspergillus subgen. Circumdati</taxon>
    </lineage>
</organism>
<evidence type="ECO:0000259" key="16">
    <source>
        <dbReference type="PROSITE" id="PS50142"/>
    </source>
</evidence>
<comment type="cofactor">
    <cofactor evidence="2">
        <name>Mg(2+)</name>
        <dbReference type="ChEBI" id="CHEBI:18420"/>
    </cofactor>
</comment>
<evidence type="ECO:0000259" key="19">
    <source>
        <dbReference type="PROSITE" id="PS51327"/>
    </source>
</evidence>
<keyword evidence="8 20" id="KW-0347">Helicase</keyword>
<dbReference type="SMART" id="SM00490">
    <property type="entry name" value="HELICc"/>
    <property type="match status" value="1"/>
</dbReference>
<dbReference type="SMART" id="SM00535">
    <property type="entry name" value="RIBOc"/>
    <property type="match status" value="2"/>
</dbReference>
<name>A0A5N7BA62_9EURO</name>
<feature type="domain" description="Helicase ATP-binding" evidence="17">
    <location>
        <begin position="23"/>
        <end position="202"/>
    </location>
</feature>
<evidence type="ECO:0000256" key="15">
    <source>
        <dbReference type="PROSITE-ProRule" id="PRU00657"/>
    </source>
</evidence>
<evidence type="ECO:0000259" key="18">
    <source>
        <dbReference type="PROSITE" id="PS51194"/>
    </source>
</evidence>
<comment type="cofactor">
    <cofactor evidence="1">
        <name>Mn(2+)</name>
        <dbReference type="ChEBI" id="CHEBI:29035"/>
    </cofactor>
</comment>
<dbReference type="GO" id="GO:0051607">
    <property type="term" value="P:defense response to virus"/>
    <property type="evidence" value="ECO:0007669"/>
    <property type="project" value="UniProtKB-KW"/>
</dbReference>
<keyword evidence="13" id="KW-0464">Manganese</keyword>
<evidence type="ECO:0000256" key="6">
    <source>
        <dbReference type="ARBA" id="ARBA00022741"/>
    </source>
</evidence>
<dbReference type="PROSITE" id="PS51327">
    <property type="entry name" value="DICER_DSRBF"/>
    <property type="match status" value="1"/>
</dbReference>
<evidence type="ECO:0000256" key="10">
    <source>
        <dbReference type="ARBA" id="ARBA00022842"/>
    </source>
</evidence>
<proteinExistence type="inferred from homology"/>
<dbReference type="CDD" id="cd18034">
    <property type="entry name" value="DEXHc_dicer"/>
    <property type="match status" value="1"/>
</dbReference>
<dbReference type="SUPFAM" id="SSF52540">
    <property type="entry name" value="P-loop containing nucleoside triphosphate hydrolases"/>
    <property type="match status" value="1"/>
</dbReference>
<evidence type="ECO:0000256" key="4">
    <source>
        <dbReference type="ARBA" id="ARBA00022723"/>
    </source>
</evidence>
<evidence type="ECO:0000313" key="20">
    <source>
        <dbReference type="EMBL" id="KAE8378630.1"/>
    </source>
</evidence>
<evidence type="ECO:0000256" key="1">
    <source>
        <dbReference type="ARBA" id="ARBA00001936"/>
    </source>
</evidence>
<keyword evidence="9" id="KW-0067">ATP-binding</keyword>
<dbReference type="GO" id="GO:0030422">
    <property type="term" value="P:siRNA processing"/>
    <property type="evidence" value="ECO:0007669"/>
    <property type="project" value="TreeGrafter"/>
</dbReference>
<dbReference type="OrthoDB" id="416741at2759"/>
<dbReference type="GO" id="GO:0005634">
    <property type="term" value="C:nucleus"/>
    <property type="evidence" value="ECO:0007669"/>
    <property type="project" value="TreeGrafter"/>
</dbReference>
<dbReference type="InterPro" id="IPR014001">
    <property type="entry name" value="Helicase_ATP-bd"/>
</dbReference>
<dbReference type="PROSITE" id="PS00517">
    <property type="entry name" value="RNASE_3_1"/>
    <property type="match status" value="1"/>
</dbReference>
<keyword evidence="21" id="KW-1185">Reference proteome</keyword>
<evidence type="ECO:0000256" key="2">
    <source>
        <dbReference type="ARBA" id="ARBA00001946"/>
    </source>
</evidence>
<dbReference type="InterPro" id="IPR038248">
    <property type="entry name" value="Dicer_dimer_sf"/>
</dbReference>
<evidence type="ECO:0000256" key="3">
    <source>
        <dbReference type="ARBA" id="ARBA00022721"/>
    </source>
</evidence>
<dbReference type="CDD" id="cd18802">
    <property type="entry name" value="SF2_C_dicer"/>
    <property type="match status" value="1"/>
</dbReference>
<keyword evidence="10" id="KW-0460">Magnesium</keyword>
<evidence type="ECO:0000256" key="12">
    <source>
        <dbReference type="ARBA" id="ARBA00023118"/>
    </source>
</evidence>
<dbReference type="PROSITE" id="PS51194">
    <property type="entry name" value="HELICASE_CTER"/>
    <property type="match status" value="1"/>
</dbReference>
<keyword evidence="7" id="KW-0378">Hydrolase</keyword>
<keyword evidence="12" id="KW-0051">Antiviral defense</keyword>
<sequence>MAQLNGAGGDGLLYRPREYQYEMFEASLKENIIVAMDTGTGKTQIAILRIAHQLEGGTQKLVWFLTPTVALCFQQYAVVRSHLPAVRACTITGMDKAERWKSQYIWDELLKDKQVVVSTHAVLYEALTHGFVHMSQLGLLIFDEAHHCMRRHPSNMIMQDFYHRTLQKDGRDGVPSILGLTASPVVRSKSQDMKKLETNLDSICKTPQVHKQELTTYSNRPELLPIIYEAIDEGPSGTALQALELAWNMVDSDSDLNAISNGSREYKALMVRKTLCNEQIKRFVDRSRHIFAELGEWAADYYICTSVEQLYTTIRNQSLTLDWEDEERAYLSDFLSRLPVVEVQAKLADLDNFPMSPKLEALINFLDKFDDPEFSGLIFVQQRVTVSVLARLLSLHPKTRDRFRCAAFVGMSVGNCRQDKVGDWNNAKGQRGTLDDFRSGYKNLIVATSVLEEGIDVTACHVVICFDKPANLKSFIQRRGRARQKKSTYAIMLSTEDENGVLRKWQVLEQAMVEAYQDEDRRRREADADAQEAIVENVLEMITVEATGAAITPDSVLTHLYHFCAVLPEERYVDNRPEFSFEKDALGLVKGTVVLPSCVHPKVRRIQGKLWWKTERAAVKDTAFQAYRALYEFGLLNDHLLPLTKNPEMRPNDHITLPSLLEVSEQHDPWTDWANSWSYPDMHEMRIGLASNGHLADGLIMKLIGPTNLPSLAPLTLFWDHDTILTLSFDVPERISTVSTDYIANMRAITALYLQAPRNRYLLDNHDFVSLFGPDLPSTELADWLIRNAGHETAHEAYSRGAIPTGVGIIRDLSRYDEPFFCHRWIESEGGLVEIECRPIPRRRNFLHPQTLDNGQADAVVESEHGSAKVHMVAAEKCTVGKLPVSTAVFGLFIPHIVDRLESTLIADRLRATILCDVGFVDIQHVVTAITAPSAQGATNYQRYEFLGDSILKYIVSCQLFFQNLNWPEGFLSEGRATIVQNPRLTRAALNAGLDAFIMTKPLTPRRWIAPLISTRLEAASVRRQMSCKVLADIVEALIAAAYLDGGHAKALICAHCLLPEVNREAPDIPSITSQTELGRPVRHVVDNDLQGHIGYTFKNEDLLIEALTHPSCQHDQSTQSYQRLEFLGDAILDMIIVPIIFQHPNKISPGDMSLIRHAVVNGNLLGFFCMEFSAEQDKTKVEQTPDGGFAVKSETEYVELWRFMRFNSLDLQASRDAALDRHRKLRSKIFSSLHNGSSYPWQHLSQLYADKFFSDLIESVLGAIFIDSGGDLSACERFLEQVGLLSYLRRVLSDGINVSHPRGIAQRLSKGEALFNQKRVSDETGLATYQCTVTMKGAQIVFVEGCLCSEEAEVKAANETIDFLQRHQAI</sequence>
<keyword evidence="5" id="KW-0677">Repeat</keyword>
<dbReference type="EMBL" id="ML736205">
    <property type="protein sequence ID" value="KAE8378630.1"/>
    <property type="molecule type" value="Genomic_DNA"/>
</dbReference>
<accession>A0A5N7BA62</accession>
<dbReference type="Pfam" id="PF00636">
    <property type="entry name" value="Ribonuclease_3"/>
    <property type="match status" value="2"/>
</dbReference>
<protein>
    <submittedName>
        <fullName evidence="20">ATP-dependent helicase dcl2</fullName>
    </submittedName>
</protein>
<dbReference type="InterPro" id="IPR005034">
    <property type="entry name" value="Dicer_dimerisation"/>
</dbReference>
<comment type="function">
    <text evidence="14">Dicer-like endonuclease involved in cleaving double-stranded RNA in the RNA interference (RNAi) pathway. Produces 21 to 25 bp dsRNAs (siRNAs) which target the selective destruction of homologous RNAs leading to sequence-specific suppression of gene expression, called post-transcriptional gene silencing (PTGS). Part of a broad host defense response against viral infection and transposons.</text>
</comment>
<dbReference type="GO" id="GO:0004525">
    <property type="term" value="F:ribonuclease III activity"/>
    <property type="evidence" value="ECO:0007669"/>
    <property type="project" value="InterPro"/>
</dbReference>
<dbReference type="GO" id="GO:0005524">
    <property type="term" value="F:ATP binding"/>
    <property type="evidence" value="ECO:0007669"/>
    <property type="project" value="UniProtKB-KW"/>
</dbReference>
<dbReference type="Proteomes" id="UP000326198">
    <property type="component" value="Unassembled WGS sequence"/>
</dbReference>
<dbReference type="Pfam" id="PF03368">
    <property type="entry name" value="Dicer_dimer"/>
    <property type="match status" value="1"/>
</dbReference>
<dbReference type="SUPFAM" id="SSF69065">
    <property type="entry name" value="RNase III domain-like"/>
    <property type="match status" value="2"/>
</dbReference>
<keyword evidence="11 15" id="KW-0694">RNA-binding</keyword>
<evidence type="ECO:0000256" key="5">
    <source>
        <dbReference type="ARBA" id="ARBA00022737"/>
    </source>
</evidence>
<evidence type="ECO:0000259" key="17">
    <source>
        <dbReference type="PROSITE" id="PS51192"/>
    </source>
</evidence>
<dbReference type="GO" id="GO:0050688">
    <property type="term" value="P:regulation of defense response to virus"/>
    <property type="evidence" value="ECO:0007669"/>
    <property type="project" value="UniProtKB-KW"/>
</dbReference>
<dbReference type="Gene3D" id="3.30.160.380">
    <property type="entry name" value="Dicer dimerisation domain"/>
    <property type="match status" value="1"/>
</dbReference>
<feature type="domain" description="Helicase C-terminal" evidence="18">
    <location>
        <begin position="361"/>
        <end position="524"/>
    </location>
</feature>
<evidence type="ECO:0000256" key="13">
    <source>
        <dbReference type="ARBA" id="ARBA00023211"/>
    </source>
</evidence>
<evidence type="ECO:0000313" key="21">
    <source>
        <dbReference type="Proteomes" id="UP000326198"/>
    </source>
</evidence>
<evidence type="ECO:0000256" key="11">
    <source>
        <dbReference type="ARBA" id="ARBA00022884"/>
    </source>
</evidence>
<dbReference type="FunFam" id="1.10.1520.10:FF:000032">
    <property type="entry name" value="Dicer-like protein 2"/>
    <property type="match status" value="1"/>
</dbReference>
<dbReference type="InterPro" id="IPR000999">
    <property type="entry name" value="RNase_III_dom"/>
</dbReference>
<dbReference type="PANTHER" id="PTHR14950">
    <property type="entry name" value="DICER-RELATED"/>
    <property type="match status" value="1"/>
</dbReference>
<dbReference type="GO" id="GO:0004386">
    <property type="term" value="F:helicase activity"/>
    <property type="evidence" value="ECO:0007669"/>
    <property type="project" value="UniProtKB-KW"/>
</dbReference>
<gene>
    <name evidence="20" type="ORF">BDV26DRAFT_292027</name>
</gene>
<dbReference type="InterPro" id="IPR011545">
    <property type="entry name" value="DEAD/DEAH_box_helicase_dom"/>
</dbReference>
<dbReference type="CDD" id="cd00593">
    <property type="entry name" value="RIBOc"/>
    <property type="match status" value="2"/>
</dbReference>
<dbReference type="GO" id="GO:0003723">
    <property type="term" value="F:RNA binding"/>
    <property type="evidence" value="ECO:0007669"/>
    <property type="project" value="UniProtKB-UniRule"/>
</dbReference>
<dbReference type="Pfam" id="PF00270">
    <property type="entry name" value="DEAD"/>
    <property type="match status" value="1"/>
</dbReference>
<dbReference type="PANTHER" id="PTHR14950:SF37">
    <property type="entry name" value="ENDORIBONUCLEASE DICER"/>
    <property type="match status" value="1"/>
</dbReference>